<dbReference type="Gene3D" id="3.90.79.10">
    <property type="entry name" value="Nucleoside Triphosphate Pyrophosphohydrolase"/>
    <property type="match status" value="1"/>
</dbReference>
<keyword evidence="3 6" id="KW-0378">Hydrolase</keyword>
<evidence type="ECO:0000313" key="7">
    <source>
        <dbReference type="RefSeq" id="XP_060672613.1"/>
    </source>
</evidence>
<dbReference type="GO" id="GO:0046872">
    <property type="term" value="F:metal ion binding"/>
    <property type="evidence" value="ECO:0007669"/>
    <property type="project" value="UniProtKB-KW"/>
</dbReference>
<evidence type="ECO:0000256" key="3">
    <source>
        <dbReference type="ARBA" id="ARBA00022801"/>
    </source>
</evidence>
<feature type="domain" description="Nudix hydrolase" evidence="4">
    <location>
        <begin position="173"/>
        <end position="305"/>
    </location>
</feature>
<evidence type="ECO:0000313" key="6">
    <source>
        <dbReference type="RefSeq" id="XP_015880804.1"/>
    </source>
</evidence>
<proteinExistence type="inferred from homology"/>
<dbReference type="GO" id="GO:0035529">
    <property type="term" value="F:NADH pyrophosphatase activity"/>
    <property type="evidence" value="ECO:0007669"/>
    <property type="project" value="TreeGrafter"/>
</dbReference>
<dbReference type="FunFam" id="3.90.79.10:FF:000015">
    <property type="entry name" value="Nudix hydrolase 8"/>
    <property type="match status" value="1"/>
</dbReference>
<dbReference type="PRINTS" id="PR01356">
    <property type="entry name" value="GFGPROTEIN"/>
</dbReference>
<name>A0A6P4A4Y9_ZIZJJ</name>
<accession>A0A6P4A4Y9</accession>
<evidence type="ECO:0000313" key="5">
    <source>
        <dbReference type="Proteomes" id="UP001652623"/>
    </source>
</evidence>
<dbReference type="RefSeq" id="XP_060672613.1">
    <property type="nucleotide sequence ID" value="XM_060816630.1"/>
</dbReference>
<dbReference type="PROSITE" id="PS00893">
    <property type="entry name" value="NUDIX_BOX"/>
    <property type="match status" value="1"/>
</dbReference>
<dbReference type="CDD" id="cd04670">
    <property type="entry name" value="NUDIX_ASFGF2_Nudt6"/>
    <property type="match status" value="1"/>
</dbReference>
<protein>
    <submittedName>
        <fullName evidence="6 7">Nudix hydrolase 2</fullName>
    </submittedName>
</protein>
<dbReference type="FunFam" id="3.40.630.30:FF:000016">
    <property type="entry name" value="nudix hydrolase 2"/>
    <property type="match status" value="1"/>
</dbReference>
<dbReference type="InterPro" id="IPR003293">
    <property type="entry name" value="Nudix_hydrolase6-like"/>
</dbReference>
<evidence type="ECO:0000256" key="2">
    <source>
        <dbReference type="ARBA" id="ARBA00022723"/>
    </source>
</evidence>
<dbReference type="PANTHER" id="PTHR13994:SF26">
    <property type="entry name" value="NUDIX HYDROLASE 5-RELATED"/>
    <property type="match status" value="1"/>
</dbReference>
<dbReference type="RefSeq" id="XP_015880804.1">
    <property type="nucleotide sequence ID" value="XM_016025318.2"/>
</dbReference>
<evidence type="ECO:0000259" key="4">
    <source>
        <dbReference type="PROSITE" id="PS51462"/>
    </source>
</evidence>
<dbReference type="InterPro" id="IPR020084">
    <property type="entry name" value="NUDIX_hydrolase_CS"/>
</dbReference>
<gene>
    <name evidence="6" type="primary">LOC107416785</name>
    <name evidence="7" type="synonym">LOC107433867</name>
</gene>
<comment type="similarity">
    <text evidence="1">Belongs to the Nudix hydrolase family.</text>
</comment>
<dbReference type="InterPro" id="IPR000086">
    <property type="entry name" value="NUDIX_hydrolase_dom"/>
</dbReference>
<dbReference type="GO" id="GO:0047631">
    <property type="term" value="F:ADP-ribose diphosphatase activity"/>
    <property type="evidence" value="ECO:0007669"/>
    <property type="project" value="TreeGrafter"/>
</dbReference>
<dbReference type="AlphaFoldDB" id="A0A6P4A4Y9"/>
<dbReference type="InterPro" id="IPR015797">
    <property type="entry name" value="NUDIX_hydrolase-like_dom_sf"/>
</dbReference>
<dbReference type="Proteomes" id="UP001652623">
    <property type="component" value="Chromosome 4"/>
</dbReference>
<keyword evidence="5" id="KW-1185">Reference proteome</keyword>
<dbReference type="GO" id="GO:0051287">
    <property type="term" value="F:NAD binding"/>
    <property type="evidence" value="ECO:0007669"/>
    <property type="project" value="TreeGrafter"/>
</dbReference>
<keyword evidence="2" id="KW-0479">Metal-binding</keyword>
<dbReference type="SUPFAM" id="SSF55811">
    <property type="entry name" value="Nudix"/>
    <property type="match status" value="1"/>
</dbReference>
<dbReference type="PANTHER" id="PTHR13994">
    <property type="entry name" value="NUDIX HYDROLASE RELATED"/>
    <property type="match status" value="1"/>
</dbReference>
<dbReference type="PROSITE" id="PS51462">
    <property type="entry name" value="NUDIX"/>
    <property type="match status" value="1"/>
</dbReference>
<evidence type="ECO:0000256" key="1">
    <source>
        <dbReference type="ARBA" id="ARBA00005582"/>
    </source>
</evidence>
<organism evidence="6">
    <name type="scientific">Ziziphus jujuba</name>
    <name type="common">Chinese jujube</name>
    <name type="synonym">Ziziphus sativa</name>
    <dbReference type="NCBI Taxonomy" id="326968"/>
    <lineage>
        <taxon>Eukaryota</taxon>
        <taxon>Viridiplantae</taxon>
        <taxon>Streptophyta</taxon>
        <taxon>Embryophyta</taxon>
        <taxon>Tracheophyta</taxon>
        <taxon>Spermatophyta</taxon>
        <taxon>Magnoliopsida</taxon>
        <taxon>eudicotyledons</taxon>
        <taxon>Gunneridae</taxon>
        <taxon>Pentapetalae</taxon>
        <taxon>rosids</taxon>
        <taxon>fabids</taxon>
        <taxon>Rosales</taxon>
        <taxon>Rhamnaceae</taxon>
        <taxon>Paliureae</taxon>
        <taxon>Ziziphus</taxon>
    </lineage>
</organism>
<dbReference type="InterPro" id="IPR040618">
    <property type="entry name" value="Pre-Nudix"/>
</dbReference>
<dbReference type="Gene3D" id="3.40.630.30">
    <property type="match status" value="1"/>
</dbReference>
<sequence length="349" mass="39347">MFRVRPIKLIPNLLAYCKVYTASFYIIPSISKRPCLGSLLPFWLGSSKGPKYKIPSLIQQLSVSTSSLAVQEQVMAETGVELLNSVDDQHGGVRVEMKEPMDPKIFSTLLEASISHWRQQGKKGVWIKLPIELSSLVDTAVKEGFRYHHAESDYLMLVYWIPDTVDTLPVNATHRVGIGAFVTNHKREVLVVQETRGKFRGSGVWKLPTGVTNEGEDICDAAIREVKEETGIETEFVEVLAFRQSHQAFFSKSDLFFVCLLKPRSFDIEKQDSEIEEAQWMPVEEYAAQAFVQKHEMFNLIAKVCLAKLDADYVGFSAVPTTTGSGKRSYLYCNNHYMGYKTSSSNNQP</sequence>
<reference evidence="6" key="1">
    <citation type="submission" date="2022-04" db="UniProtKB">
        <authorList>
            <consortium name="RefSeq"/>
        </authorList>
    </citation>
    <scope>IDENTIFICATION</scope>
    <source>
        <tissue evidence="6">In vitro plantlets</tissue>
        <tissue evidence="7">Seedling</tissue>
    </source>
</reference>
<dbReference type="Pfam" id="PF18290">
    <property type="entry name" value="Nudix_hydro"/>
    <property type="match status" value="1"/>
</dbReference>
<dbReference type="Pfam" id="PF00293">
    <property type="entry name" value="NUDIX"/>
    <property type="match status" value="1"/>
</dbReference>